<keyword evidence="12" id="KW-0325">Glycoprotein</keyword>
<gene>
    <name evidence="15" type="ORF">TorRG33x02_097850</name>
</gene>
<keyword evidence="9" id="KW-1133">Transmembrane helix</keyword>
<evidence type="ECO:0000256" key="7">
    <source>
        <dbReference type="ARBA" id="ARBA00022729"/>
    </source>
</evidence>
<evidence type="ECO:0000259" key="14">
    <source>
        <dbReference type="Pfam" id="PF23598"/>
    </source>
</evidence>
<keyword evidence="6" id="KW-0812">Transmembrane</keyword>
<evidence type="ECO:0000256" key="12">
    <source>
        <dbReference type="ARBA" id="ARBA00023180"/>
    </source>
</evidence>
<keyword evidence="8" id="KW-0677">Repeat</keyword>
<protein>
    <submittedName>
        <fullName evidence="15">LRR domain containing protein</fullName>
    </submittedName>
</protein>
<dbReference type="Pfam" id="PF23598">
    <property type="entry name" value="LRR_14"/>
    <property type="match status" value="1"/>
</dbReference>
<dbReference type="SUPFAM" id="SSF52058">
    <property type="entry name" value="L domain-like"/>
    <property type="match status" value="2"/>
</dbReference>
<evidence type="ECO:0000256" key="11">
    <source>
        <dbReference type="ARBA" id="ARBA00023170"/>
    </source>
</evidence>
<dbReference type="Gene3D" id="3.80.10.10">
    <property type="entry name" value="Ribonuclease Inhibitor"/>
    <property type="match status" value="5"/>
</dbReference>
<evidence type="ECO:0000256" key="13">
    <source>
        <dbReference type="SAM" id="SignalP"/>
    </source>
</evidence>
<dbReference type="InterPro" id="IPR001611">
    <property type="entry name" value="Leu-rich_rpt"/>
</dbReference>
<dbReference type="PRINTS" id="PR00019">
    <property type="entry name" value="LEURICHRPT"/>
</dbReference>
<dbReference type="STRING" id="63057.A0A2P5F953"/>
<dbReference type="InterPro" id="IPR003591">
    <property type="entry name" value="Leu-rich_rpt_typical-subtyp"/>
</dbReference>
<evidence type="ECO:0000256" key="8">
    <source>
        <dbReference type="ARBA" id="ARBA00022737"/>
    </source>
</evidence>
<dbReference type="InParanoid" id="A0A2P5F953"/>
<evidence type="ECO:0000256" key="3">
    <source>
        <dbReference type="ARBA" id="ARBA00009592"/>
    </source>
</evidence>
<keyword evidence="10" id="KW-0472">Membrane</keyword>
<dbReference type="GO" id="GO:0005886">
    <property type="term" value="C:plasma membrane"/>
    <property type="evidence" value="ECO:0007669"/>
    <property type="project" value="UniProtKB-SubCell"/>
</dbReference>
<evidence type="ECO:0000256" key="9">
    <source>
        <dbReference type="ARBA" id="ARBA00022989"/>
    </source>
</evidence>
<keyword evidence="5" id="KW-0433">Leucine-rich repeat</keyword>
<reference evidence="16" key="1">
    <citation type="submission" date="2016-06" db="EMBL/GenBank/DDBJ databases">
        <title>Parallel loss of symbiosis genes in relatives of nitrogen-fixing non-legume Parasponia.</title>
        <authorList>
            <person name="Van Velzen R."/>
            <person name="Holmer R."/>
            <person name="Bu F."/>
            <person name="Rutten L."/>
            <person name="Van Zeijl A."/>
            <person name="Liu W."/>
            <person name="Santuari L."/>
            <person name="Cao Q."/>
            <person name="Sharma T."/>
            <person name="Shen D."/>
            <person name="Roswanjaya Y."/>
            <person name="Wardhani T."/>
            <person name="Kalhor M.S."/>
            <person name="Jansen J."/>
            <person name="Van den Hoogen J."/>
            <person name="Gungor B."/>
            <person name="Hartog M."/>
            <person name="Hontelez J."/>
            <person name="Verver J."/>
            <person name="Yang W.-C."/>
            <person name="Schijlen E."/>
            <person name="Repin R."/>
            <person name="Schilthuizen M."/>
            <person name="Schranz E."/>
            <person name="Heidstra R."/>
            <person name="Miyata K."/>
            <person name="Fedorova E."/>
            <person name="Kohlen W."/>
            <person name="Bisseling T."/>
            <person name="Smit S."/>
            <person name="Geurts R."/>
        </authorList>
    </citation>
    <scope>NUCLEOTIDE SEQUENCE [LARGE SCALE GENOMIC DNA]</scope>
    <source>
        <strain evidence="16">cv. RG33-2</strain>
    </source>
</reference>
<comment type="similarity">
    <text evidence="3">Belongs to the RLP family.</text>
</comment>
<evidence type="ECO:0000256" key="2">
    <source>
        <dbReference type="ARBA" id="ARBA00004479"/>
    </source>
</evidence>
<dbReference type="Pfam" id="PF00560">
    <property type="entry name" value="LRR_1"/>
    <property type="match status" value="6"/>
</dbReference>
<dbReference type="AlphaFoldDB" id="A0A2P5F953"/>
<evidence type="ECO:0000313" key="16">
    <source>
        <dbReference type="Proteomes" id="UP000237000"/>
    </source>
</evidence>
<dbReference type="SUPFAM" id="SSF52047">
    <property type="entry name" value="RNI-like"/>
    <property type="match status" value="1"/>
</dbReference>
<evidence type="ECO:0000256" key="1">
    <source>
        <dbReference type="ARBA" id="ARBA00004236"/>
    </source>
</evidence>
<accession>A0A2P5F953</accession>
<name>A0A2P5F953_TREOI</name>
<sequence>MIILPILFSADVYAASGQCLNDQQTLLLLRLKNSLVFDTAASKFNLVDWNQSMDCGTWDGVSCHEGRVIGLRLGGKSIVGGIDNSSLFNLRYLESLDLSFNDFSTPIPSSLGKLTNLRYLNLSNAGFVGQIPIEIAHLTNLVTLDFSTDPLVSINLLKLENPNLTMMFQNLSKLEELYLDGVNVSARGGDWCHALSSSLPNLRVLSMSNCYLSGPIDRSLEKLQSLSVIRLDLNSLFAPVPDFIANFSNLTSLSLVSCELHGTFPKEILQVPTLQTIDISNNILLEGSLPEFPADSSLRKLALGTTNFSGSLPTSISNLRNLSRLELSDCQFNGTLPNSMAYLTQLVYLDLSVNNFTGPIPSFRMSKNLTQLVLSHNSLTGAISLADWEGLLKLVHLDLHNNLLSGFILSSLFSALPSLEEIQLSYNQFTGQLPEFPDASFSKLRVLEFSSNNFEGSIPASIFKLRKLSLLSLAFNKLNSTLQVDMFQGLRSLNTLLLSYNNLSFNASGNHSTWSSFPKVSTLNLASCKLTTFPNLKNQSNLVYLDISDNQIHGQIPNWIWEIGYGFLLHLNLSHNYLVGIQEPYSLPGNLNALDLHSNQIHGKIPILPSFASYIDFSDNKFTSFIPTDIGNNLSVAIFFSLSNNRLTGIIPKSLCNATFLEVLDLSYNNLTGVIPRFLTERMDTLGVLNLRSNYFSGTTIPDTFPANCSLKTMDLNGNFIQGPVPKSLANCAALEVLDLGHNKITDDFPCFLKNISTLRVLVLRSNKFHGSIQCSDTDGTWEMLQIIDLAHNNFSGQLPARSLANWKAMTTTAEMANAEPNLNDHLQFQVLQVSQIYYQDSITLTSKGLESKLVKILTICTCIDFSSNSFNGPIPEEIGALTLLYVLNLSNNAFSGSIPSSFGELHHLESLDLSRNELKGDIPASLAGLNFLSYLNLSFNQLMGRIPSGSQFQTFSDNSFWGNEGLCGSPWAKDCADGGAEEATHSNYSTSETEVDWNFISAEVGFVVGFGTVVGPLVFCKRWRKSYFECADDVAFWVFPLAVTRKWLSWTTSR</sequence>
<dbReference type="EMBL" id="JXTC01000052">
    <property type="protein sequence ID" value="PON94311.1"/>
    <property type="molecule type" value="Genomic_DNA"/>
</dbReference>
<feature type="chain" id="PRO_5015136859" evidence="13">
    <location>
        <begin position="18"/>
        <end position="1055"/>
    </location>
</feature>
<dbReference type="OrthoDB" id="1394818at2759"/>
<dbReference type="SMART" id="SM00369">
    <property type="entry name" value="LRR_TYP"/>
    <property type="match status" value="7"/>
</dbReference>
<evidence type="ECO:0000256" key="4">
    <source>
        <dbReference type="ARBA" id="ARBA00022475"/>
    </source>
</evidence>
<dbReference type="InterPro" id="IPR055414">
    <property type="entry name" value="LRR_R13L4/SHOC2-like"/>
</dbReference>
<feature type="signal peptide" evidence="13">
    <location>
        <begin position="1"/>
        <end position="17"/>
    </location>
</feature>
<dbReference type="FunFam" id="3.80.10.10:FF:000041">
    <property type="entry name" value="LRR receptor-like serine/threonine-protein kinase ERECTA"/>
    <property type="match status" value="1"/>
</dbReference>
<comment type="subcellular location">
    <subcellularLocation>
        <location evidence="1">Cell membrane</location>
    </subcellularLocation>
    <subcellularLocation>
        <location evidence="2">Membrane</location>
        <topology evidence="2">Single-pass type I membrane protein</topology>
    </subcellularLocation>
</comment>
<dbReference type="InterPro" id="IPR032675">
    <property type="entry name" value="LRR_dom_sf"/>
</dbReference>
<evidence type="ECO:0000313" key="15">
    <source>
        <dbReference type="EMBL" id="PON94311.1"/>
    </source>
</evidence>
<evidence type="ECO:0000256" key="5">
    <source>
        <dbReference type="ARBA" id="ARBA00022614"/>
    </source>
</evidence>
<feature type="domain" description="Disease resistance R13L4/SHOC-2-like LRR" evidence="14">
    <location>
        <begin position="297"/>
        <end position="526"/>
    </location>
</feature>
<dbReference type="Pfam" id="PF13855">
    <property type="entry name" value="LRR_8"/>
    <property type="match status" value="2"/>
</dbReference>
<dbReference type="PANTHER" id="PTHR27000:SF642">
    <property type="entry name" value="INACTIVE LEUCINE-RICH REPEAT RECEPTOR KINASE XIAO-RELATED"/>
    <property type="match status" value="1"/>
</dbReference>
<proteinExistence type="inferred from homology"/>
<keyword evidence="7 13" id="KW-0732">Signal</keyword>
<dbReference type="Proteomes" id="UP000237000">
    <property type="component" value="Unassembled WGS sequence"/>
</dbReference>
<dbReference type="PANTHER" id="PTHR27000">
    <property type="entry name" value="LEUCINE-RICH REPEAT RECEPTOR-LIKE PROTEIN KINASE FAMILY PROTEIN-RELATED"/>
    <property type="match status" value="1"/>
</dbReference>
<comment type="caution">
    <text evidence="15">The sequence shown here is derived from an EMBL/GenBank/DDBJ whole genome shotgun (WGS) entry which is preliminary data.</text>
</comment>
<keyword evidence="11" id="KW-0675">Receptor</keyword>
<organism evidence="15 16">
    <name type="scientific">Trema orientale</name>
    <name type="common">Charcoal tree</name>
    <name type="synonym">Celtis orientalis</name>
    <dbReference type="NCBI Taxonomy" id="63057"/>
    <lineage>
        <taxon>Eukaryota</taxon>
        <taxon>Viridiplantae</taxon>
        <taxon>Streptophyta</taxon>
        <taxon>Embryophyta</taxon>
        <taxon>Tracheophyta</taxon>
        <taxon>Spermatophyta</taxon>
        <taxon>Magnoliopsida</taxon>
        <taxon>eudicotyledons</taxon>
        <taxon>Gunneridae</taxon>
        <taxon>Pentapetalae</taxon>
        <taxon>rosids</taxon>
        <taxon>fabids</taxon>
        <taxon>Rosales</taxon>
        <taxon>Cannabaceae</taxon>
        <taxon>Trema</taxon>
    </lineage>
</organism>
<dbReference type="FunFam" id="3.80.10.10:FF:000213">
    <property type="entry name" value="Tyrosine-sulfated glycopeptide receptor 1"/>
    <property type="match status" value="2"/>
</dbReference>
<keyword evidence="16" id="KW-1185">Reference proteome</keyword>
<evidence type="ECO:0000256" key="6">
    <source>
        <dbReference type="ARBA" id="ARBA00022692"/>
    </source>
</evidence>
<evidence type="ECO:0000256" key="10">
    <source>
        <dbReference type="ARBA" id="ARBA00023136"/>
    </source>
</evidence>
<keyword evidence="4" id="KW-1003">Cell membrane</keyword>